<dbReference type="Pfam" id="PF01794">
    <property type="entry name" value="Ferric_reduct"/>
    <property type="match status" value="1"/>
</dbReference>
<feature type="transmembrane region" description="Helical" evidence="14">
    <location>
        <begin position="171"/>
        <end position="191"/>
    </location>
</feature>
<evidence type="ECO:0000256" key="1">
    <source>
        <dbReference type="ARBA" id="ARBA00001974"/>
    </source>
</evidence>
<dbReference type="InterPro" id="IPR013112">
    <property type="entry name" value="FAD-bd_8"/>
</dbReference>
<keyword evidence="17" id="KW-1185">Reference proteome</keyword>
<dbReference type="InterPro" id="IPR013121">
    <property type="entry name" value="Fe_red_NAD-bd_6"/>
</dbReference>
<evidence type="ECO:0000256" key="14">
    <source>
        <dbReference type="SAM" id="Phobius"/>
    </source>
</evidence>
<keyword evidence="8" id="KW-0560">Oxidoreductase</keyword>
<keyword evidence="7 14" id="KW-1133">Transmembrane helix</keyword>
<dbReference type="PANTHER" id="PTHR11972">
    <property type="entry name" value="NADPH OXIDASE"/>
    <property type="match status" value="1"/>
</dbReference>
<keyword evidence="6" id="KW-0479">Metal-binding</keyword>
<evidence type="ECO:0000256" key="5">
    <source>
        <dbReference type="ARBA" id="ARBA00022692"/>
    </source>
</evidence>
<reference evidence="16 17" key="1">
    <citation type="journal article" date="2015" name="Proc. Natl. Acad. Sci. U.S.A.">
        <title>The resurrection genome of Boea hygrometrica: A blueprint for survival of dehydration.</title>
        <authorList>
            <person name="Xiao L."/>
            <person name="Yang G."/>
            <person name="Zhang L."/>
            <person name="Yang X."/>
            <person name="Zhao S."/>
            <person name="Ji Z."/>
            <person name="Zhou Q."/>
            <person name="Hu M."/>
            <person name="Wang Y."/>
            <person name="Chen M."/>
            <person name="Xu Y."/>
            <person name="Jin H."/>
            <person name="Xiao X."/>
            <person name="Hu G."/>
            <person name="Bao F."/>
            <person name="Hu Y."/>
            <person name="Wan P."/>
            <person name="Li L."/>
            <person name="Deng X."/>
            <person name="Kuang T."/>
            <person name="Xiang C."/>
            <person name="Zhu J.K."/>
            <person name="Oliver M.J."/>
            <person name="He Y."/>
        </authorList>
    </citation>
    <scope>NUCLEOTIDE SEQUENCE [LARGE SCALE GENOMIC DNA]</scope>
    <source>
        <strain evidence="17">cv. XS01</strain>
    </source>
</reference>
<feature type="transmembrane region" description="Helical" evidence="14">
    <location>
        <begin position="68"/>
        <end position="88"/>
    </location>
</feature>
<comment type="similarity">
    <text evidence="3">Belongs to the ferric reductase (FRE) family.</text>
</comment>
<evidence type="ECO:0000256" key="4">
    <source>
        <dbReference type="ARBA" id="ARBA00022448"/>
    </source>
</evidence>
<keyword evidence="10" id="KW-0406">Ion transport</keyword>
<dbReference type="GO" id="GO:0140618">
    <property type="term" value="F:ferric-chelate reductase (NADH) activity"/>
    <property type="evidence" value="ECO:0007669"/>
    <property type="project" value="UniProtKB-EC"/>
</dbReference>
<comment type="subcellular location">
    <subcellularLocation>
        <location evidence="2">Membrane</location>
        <topology evidence="2">Multi-pass membrane protein</topology>
    </subcellularLocation>
</comment>
<evidence type="ECO:0000256" key="7">
    <source>
        <dbReference type="ARBA" id="ARBA00022989"/>
    </source>
</evidence>
<dbReference type="Pfam" id="PF08022">
    <property type="entry name" value="FAD_binding_8"/>
    <property type="match status" value="1"/>
</dbReference>
<dbReference type="Gene3D" id="3.40.50.80">
    <property type="entry name" value="Nucleotide-binding domain of ferredoxin-NADP reductase (FNR) module"/>
    <property type="match status" value="2"/>
</dbReference>
<evidence type="ECO:0000256" key="2">
    <source>
        <dbReference type="ARBA" id="ARBA00004141"/>
    </source>
</evidence>
<comment type="catalytic activity">
    <reaction evidence="12">
        <text>2 a Fe(II)-siderophore + NAD(+) + H(+) = 2 a Fe(III)-siderophore + NADH</text>
        <dbReference type="Rhea" id="RHEA:15061"/>
        <dbReference type="Rhea" id="RHEA-COMP:11342"/>
        <dbReference type="Rhea" id="RHEA-COMP:11344"/>
        <dbReference type="ChEBI" id="CHEBI:15378"/>
        <dbReference type="ChEBI" id="CHEBI:29033"/>
        <dbReference type="ChEBI" id="CHEBI:29034"/>
        <dbReference type="ChEBI" id="CHEBI:57540"/>
        <dbReference type="ChEBI" id="CHEBI:57945"/>
        <dbReference type="EC" id="1.16.1.7"/>
    </reaction>
</comment>
<feature type="transmembrane region" description="Helical" evidence="14">
    <location>
        <begin position="545"/>
        <end position="571"/>
    </location>
</feature>
<dbReference type="PROSITE" id="PS51384">
    <property type="entry name" value="FAD_FR"/>
    <property type="match status" value="1"/>
</dbReference>
<keyword evidence="9" id="KW-0408">Iron</keyword>
<dbReference type="EMBL" id="KV002481">
    <property type="protein sequence ID" value="KZV37825.1"/>
    <property type="molecule type" value="Genomic_DNA"/>
</dbReference>
<dbReference type="GO" id="GO:0006811">
    <property type="term" value="P:monoatomic ion transport"/>
    <property type="evidence" value="ECO:0007669"/>
    <property type="project" value="UniProtKB-KW"/>
</dbReference>
<evidence type="ECO:0000256" key="11">
    <source>
        <dbReference type="ARBA" id="ARBA00023136"/>
    </source>
</evidence>
<dbReference type="InterPro" id="IPR039261">
    <property type="entry name" value="FNR_nucleotide-bd"/>
</dbReference>
<dbReference type="InterPro" id="IPR050369">
    <property type="entry name" value="RBOH/FRE"/>
</dbReference>
<feature type="transmembrane region" description="Helical" evidence="14">
    <location>
        <begin position="18"/>
        <end position="38"/>
    </location>
</feature>
<evidence type="ECO:0000256" key="12">
    <source>
        <dbReference type="ARBA" id="ARBA00050970"/>
    </source>
</evidence>
<dbReference type="OrthoDB" id="167398at2759"/>
<dbReference type="GO" id="GO:0046872">
    <property type="term" value="F:metal ion binding"/>
    <property type="evidence" value="ECO:0007669"/>
    <property type="project" value="UniProtKB-KW"/>
</dbReference>
<sequence>MDSAAPPSQASGSNAARAVIMAVLIVVFAGYLFLWIMMPTNPYRLTWLPDLRKETATTYFGTNQGATYLVLTFPMLFIAALGCVYLHLGKKSREIHTERSKGEHKLATWKRPLIVKGLGIVSRIELAFFLMFIALLVWNLANYLSISFAKITPMSAAKSGEKVWEAKLESAGLRLGLVGNIALSFLFFPVTRGSSVLPLFGLTSEASVKYHIWLGHIVMTFFTTHGICYIIYWAATHELSEMLKWEKTGVSNVAGELSLLAGLGLWATTFPGIRRKVFELFFYTHHLYILFMLFFVLHVGISYSCIMLPGFFLFMIDRYLRFLQSRRGVRLVSARILPCQTVELNFSKSKGLSYSPTSIMFMNVRNISKLQWHPFTISSSSKLESDKLGVIIKVEGKWSDQLYQMLSSPSSIDRLDVSIEGPYGPASTDFLRHDLLVMVSGGSGITPFISIIRELVYTSEILKCRTPEILLISAFKNSADLTMLDLILPISGSPSKFSNLSLQVEAYVTRENEPTTQENKGIRTLWFKPNPCDAPITPILGQNGWLWLGAIISSSFVIYLIFIGILTRYYIFPIDHNSNKIYSSSSRAVLHILFICIGIVIASTAAFLWNKKRNSKENTQIQNMEGATPVASPNSLYYNADRELESLPQQSISQCINVHYGERPDIKRLLFDRKESSVGVLVCGPKKMRHEVAKICSSGLADNLHFESISFSW</sequence>
<dbReference type="InterPro" id="IPR013130">
    <property type="entry name" value="Fe3_Rdtase_TM_dom"/>
</dbReference>
<dbReference type="Pfam" id="PF08030">
    <property type="entry name" value="NAD_binding_6"/>
    <property type="match status" value="1"/>
</dbReference>
<dbReference type="SUPFAM" id="SSF52343">
    <property type="entry name" value="Ferredoxin reductase-like, C-terminal NADP-linked domain"/>
    <property type="match status" value="1"/>
</dbReference>
<dbReference type="InterPro" id="IPR017927">
    <property type="entry name" value="FAD-bd_FR_type"/>
</dbReference>
<dbReference type="AlphaFoldDB" id="A0A2Z7C0M1"/>
<gene>
    <name evidence="16" type="ORF">F511_31478</name>
</gene>
<evidence type="ECO:0000256" key="8">
    <source>
        <dbReference type="ARBA" id="ARBA00023002"/>
    </source>
</evidence>
<name>A0A2Z7C0M1_9LAMI</name>
<dbReference type="CDD" id="cd06186">
    <property type="entry name" value="NOX_Duox_like_FAD_NADP"/>
    <property type="match status" value="1"/>
</dbReference>
<evidence type="ECO:0000259" key="15">
    <source>
        <dbReference type="PROSITE" id="PS51384"/>
    </source>
</evidence>
<evidence type="ECO:0000256" key="9">
    <source>
        <dbReference type="ARBA" id="ARBA00023004"/>
    </source>
</evidence>
<feature type="transmembrane region" description="Helical" evidence="14">
    <location>
        <begin position="212"/>
        <end position="235"/>
    </location>
</feature>
<keyword evidence="11 14" id="KW-0472">Membrane</keyword>
<feature type="domain" description="FAD-binding FR-type" evidence="15">
    <location>
        <begin position="324"/>
        <end position="429"/>
    </location>
</feature>
<keyword evidence="4" id="KW-0813">Transport</keyword>
<evidence type="ECO:0000313" key="17">
    <source>
        <dbReference type="Proteomes" id="UP000250235"/>
    </source>
</evidence>
<evidence type="ECO:0000313" key="16">
    <source>
        <dbReference type="EMBL" id="KZV37825.1"/>
    </source>
</evidence>
<dbReference type="GO" id="GO:0005886">
    <property type="term" value="C:plasma membrane"/>
    <property type="evidence" value="ECO:0007669"/>
    <property type="project" value="TreeGrafter"/>
</dbReference>
<dbReference type="EC" id="1.16.1.7" evidence="13"/>
<dbReference type="SFLD" id="SFLDS00052">
    <property type="entry name" value="Ferric_Reductase_Domain"/>
    <property type="match status" value="1"/>
</dbReference>
<dbReference type="SFLD" id="SFLDG01168">
    <property type="entry name" value="Ferric_reductase_subgroup_(FRE"/>
    <property type="match status" value="1"/>
</dbReference>
<evidence type="ECO:0000256" key="10">
    <source>
        <dbReference type="ARBA" id="ARBA00023065"/>
    </source>
</evidence>
<comment type="cofactor">
    <cofactor evidence="1">
        <name>FAD</name>
        <dbReference type="ChEBI" id="CHEBI:57692"/>
    </cofactor>
</comment>
<dbReference type="PANTHER" id="PTHR11972:SF41">
    <property type="entry name" value="FERRIC REDUCTION OXIDASE 2"/>
    <property type="match status" value="1"/>
</dbReference>
<organism evidence="16 17">
    <name type="scientific">Dorcoceras hygrometricum</name>
    <dbReference type="NCBI Taxonomy" id="472368"/>
    <lineage>
        <taxon>Eukaryota</taxon>
        <taxon>Viridiplantae</taxon>
        <taxon>Streptophyta</taxon>
        <taxon>Embryophyta</taxon>
        <taxon>Tracheophyta</taxon>
        <taxon>Spermatophyta</taxon>
        <taxon>Magnoliopsida</taxon>
        <taxon>eudicotyledons</taxon>
        <taxon>Gunneridae</taxon>
        <taxon>Pentapetalae</taxon>
        <taxon>asterids</taxon>
        <taxon>lamiids</taxon>
        <taxon>Lamiales</taxon>
        <taxon>Gesneriaceae</taxon>
        <taxon>Didymocarpoideae</taxon>
        <taxon>Trichosporeae</taxon>
        <taxon>Loxocarpinae</taxon>
        <taxon>Dorcoceras</taxon>
    </lineage>
</organism>
<feature type="transmembrane region" description="Helical" evidence="14">
    <location>
        <begin position="287"/>
        <end position="316"/>
    </location>
</feature>
<dbReference type="Proteomes" id="UP000250235">
    <property type="component" value="Unassembled WGS sequence"/>
</dbReference>
<dbReference type="FunFam" id="3.40.50.80:FF:000039">
    <property type="entry name" value="Ferric reduction oxidase 3"/>
    <property type="match status" value="1"/>
</dbReference>
<accession>A0A2Z7C0M1</accession>
<proteinExistence type="inferred from homology"/>
<protein>
    <recommendedName>
        <fullName evidence="13">ferric-chelate reductase (NADH)</fullName>
        <ecNumber evidence="13">1.16.1.7</ecNumber>
    </recommendedName>
</protein>
<feature type="transmembrane region" description="Helical" evidence="14">
    <location>
        <begin position="591"/>
        <end position="609"/>
    </location>
</feature>
<evidence type="ECO:0000256" key="6">
    <source>
        <dbReference type="ARBA" id="ARBA00022723"/>
    </source>
</evidence>
<feature type="transmembrane region" description="Helical" evidence="14">
    <location>
        <begin position="126"/>
        <end position="151"/>
    </location>
</feature>
<evidence type="ECO:0000256" key="3">
    <source>
        <dbReference type="ARBA" id="ARBA00006278"/>
    </source>
</evidence>
<keyword evidence="5 14" id="KW-0812">Transmembrane</keyword>
<evidence type="ECO:0000256" key="13">
    <source>
        <dbReference type="ARBA" id="ARBA00066905"/>
    </source>
</evidence>